<dbReference type="Proteomes" id="UP001597053">
    <property type="component" value="Unassembled WGS sequence"/>
</dbReference>
<evidence type="ECO:0000313" key="2">
    <source>
        <dbReference type="EMBL" id="MFD0788514.1"/>
    </source>
</evidence>
<dbReference type="InterPro" id="IPR040758">
    <property type="entry name" value="PrmC_N"/>
</dbReference>
<keyword evidence="3" id="KW-1185">Reference proteome</keyword>
<protein>
    <submittedName>
        <fullName evidence="2">Peptide chain release factor N(5)-glutamine methyltransferase</fullName>
    </submittedName>
</protein>
<proteinExistence type="predicted"/>
<dbReference type="Pfam" id="PF17827">
    <property type="entry name" value="PrmC_N"/>
    <property type="match status" value="1"/>
</dbReference>
<keyword evidence="2" id="KW-0489">Methyltransferase</keyword>
<dbReference type="GO" id="GO:0032259">
    <property type="term" value="P:methylation"/>
    <property type="evidence" value="ECO:0007669"/>
    <property type="project" value="UniProtKB-KW"/>
</dbReference>
<evidence type="ECO:0000259" key="1">
    <source>
        <dbReference type="Pfam" id="PF17827"/>
    </source>
</evidence>
<gene>
    <name evidence="2" type="ORF">ACFQZ8_31755</name>
</gene>
<evidence type="ECO:0000313" key="3">
    <source>
        <dbReference type="Proteomes" id="UP001597053"/>
    </source>
</evidence>
<organism evidence="2 3">
    <name type="scientific">Micromonospora azadirachtae</name>
    <dbReference type="NCBI Taxonomy" id="1970735"/>
    <lineage>
        <taxon>Bacteria</taxon>
        <taxon>Bacillati</taxon>
        <taxon>Actinomycetota</taxon>
        <taxon>Actinomycetes</taxon>
        <taxon>Micromonosporales</taxon>
        <taxon>Micromonosporaceae</taxon>
        <taxon>Micromonospora</taxon>
    </lineage>
</organism>
<feature type="non-terminal residue" evidence="2">
    <location>
        <position position="59"/>
    </location>
</feature>
<name>A0ABW3ACP5_9ACTN</name>
<reference evidence="3" key="1">
    <citation type="journal article" date="2019" name="Int. J. Syst. Evol. Microbiol.">
        <title>The Global Catalogue of Microorganisms (GCM) 10K type strain sequencing project: providing services to taxonomists for standard genome sequencing and annotation.</title>
        <authorList>
            <consortium name="The Broad Institute Genomics Platform"/>
            <consortium name="The Broad Institute Genome Sequencing Center for Infectious Disease"/>
            <person name="Wu L."/>
            <person name="Ma J."/>
        </authorList>
    </citation>
    <scope>NUCLEOTIDE SEQUENCE [LARGE SCALE GENOMIC DNA]</scope>
    <source>
        <strain evidence="3">JCM 32148</strain>
    </source>
</reference>
<keyword evidence="2" id="KW-0808">Transferase</keyword>
<feature type="domain" description="Release factor glutamine methyltransferase N-terminal" evidence="1">
    <location>
        <begin position="21"/>
        <end position="57"/>
    </location>
</feature>
<comment type="caution">
    <text evidence="2">The sequence shown here is derived from an EMBL/GenBank/DDBJ whole genome shotgun (WGS) entry which is preliminary data.</text>
</comment>
<sequence length="59" mass="6309">MTIEPQHPSEGTNRVRPSTAVLRAARILAEAGVEAARTEAELLAAYVLEVPRGRLALAD</sequence>
<accession>A0ABW3ACP5</accession>
<dbReference type="EMBL" id="JBHTHM010002850">
    <property type="protein sequence ID" value="MFD0788514.1"/>
    <property type="molecule type" value="Genomic_DNA"/>
</dbReference>
<dbReference type="GO" id="GO:0008168">
    <property type="term" value="F:methyltransferase activity"/>
    <property type="evidence" value="ECO:0007669"/>
    <property type="project" value="UniProtKB-KW"/>
</dbReference>